<dbReference type="Proteomes" id="UP001419268">
    <property type="component" value="Unassembled WGS sequence"/>
</dbReference>
<proteinExistence type="predicted"/>
<evidence type="ECO:0000313" key="1">
    <source>
        <dbReference type="EMBL" id="KAK9089112.1"/>
    </source>
</evidence>
<gene>
    <name evidence="1" type="ORF">Scep_028194</name>
</gene>
<evidence type="ECO:0000313" key="2">
    <source>
        <dbReference type="Proteomes" id="UP001419268"/>
    </source>
</evidence>
<sequence length="180" mass="21141">MEEQNLEQLIKYKEYIDACSYDVGSELKPFWYTSHKRSLFCPTKEEMEMLKVEIFHTEFYRCMGDSNYIQIWRKMFACRDYEEILVAIVWNNEDLGQKKAKPVEVVEASLENEFDLIVYKPVINKPYKGFHDESSQANRQVYLLQDTILQYVEIPQVSFSNPSTGPSLNSPRGVHKFISG</sequence>
<name>A0AAP0HLK0_9MAGN</name>
<reference evidence="1 2" key="1">
    <citation type="submission" date="2024-01" db="EMBL/GenBank/DDBJ databases">
        <title>Genome assemblies of Stephania.</title>
        <authorList>
            <person name="Yang L."/>
        </authorList>
    </citation>
    <scope>NUCLEOTIDE SEQUENCE [LARGE SCALE GENOMIC DNA]</scope>
    <source>
        <strain evidence="1">JXDWG</strain>
        <tissue evidence="1">Leaf</tissue>
    </source>
</reference>
<accession>A0AAP0HLK0</accession>
<dbReference type="AlphaFoldDB" id="A0AAP0HLK0"/>
<protein>
    <submittedName>
        <fullName evidence="1">Uncharacterized protein</fullName>
    </submittedName>
</protein>
<comment type="caution">
    <text evidence="1">The sequence shown here is derived from an EMBL/GenBank/DDBJ whole genome shotgun (WGS) entry which is preliminary data.</text>
</comment>
<organism evidence="1 2">
    <name type="scientific">Stephania cephalantha</name>
    <dbReference type="NCBI Taxonomy" id="152367"/>
    <lineage>
        <taxon>Eukaryota</taxon>
        <taxon>Viridiplantae</taxon>
        <taxon>Streptophyta</taxon>
        <taxon>Embryophyta</taxon>
        <taxon>Tracheophyta</taxon>
        <taxon>Spermatophyta</taxon>
        <taxon>Magnoliopsida</taxon>
        <taxon>Ranunculales</taxon>
        <taxon>Menispermaceae</taxon>
        <taxon>Menispermoideae</taxon>
        <taxon>Cissampelideae</taxon>
        <taxon>Stephania</taxon>
    </lineage>
</organism>
<keyword evidence="2" id="KW-1185">Reference proteome</keyword>
<dbReference type="EMBL" id="JBBNAG010000012">
    <property type="protein sequence ID" value="KAK9089112.1"/>
    <property type="molecule type" value="Genomic_DNA"/>
</dbReference>